<feature type="transmembrane region" description="Helical" evidence="7">
    <location>
        <begin position="331"/>
        <end position="354"/>
    </location>
</feature>
<evidence type="ECO:0000256" key="7">
    <source>
        <dbReference type="SAM" id="Phobius"/>
    </source>
</evidence>
<evidence type="ECO:0000256" key="6">
    <source>
        <dbReference type="ARBA" id="ARBA00023136"/>
    </source>
</evidence>
<feature type="domain" description="Major facilitator superfamily (MFS) profile" evidence="8">
    <location>
        <begin position="239"/>
        <end position="425"/>
    </location>
</feature>
<feature type="transmembrane region" description="Helical" evidence="7">
    <location>
        <begin position="90"/>
        <end position="112"/>
    </location>
</feature>
<reference evidence="10" key="1">
    <citation type="submission" date="2016-09" db="EMBL/GenBank/DDBJ databases">
        <authorList>
            <person name="Varghese N."/>
            <person name="Submissions S."/>
        </authorList>
    </citation>
    <scope>NUCLEOTIDE SEQUENCE [LARGE SCALE GENOMIC DNA]</scope>
    <source>
        <strain evidence="10">25nlg</strain>
    </source>
</reference>
<dbReference type="OrthoDB" id="2961659at2"/>
<evidence type="ECO:0000256" key="4">
    <source>
        <dbReference type="ARBA" id="ARBA00022692"/>
    </source>
</evidence>
<feature type="transmembrane region" description="Helical" evidence="7">
    <location>
        <begin position="193"/>
        <end position="210"/>
    </location>
</feature>
<dbReference type="RefSeq" id="WP_090776315.1">
    <property type="nucleotide sequence ID" value="NZ_FMYM01000010.1"/>
</dbReference>
<feature type="transmembrane region" description="Helical" evidence="7">
    <location>
        <begin position="242"/>
        <end position="265"/>
    </location>
</feature>
<keyword evidence="3" id="KW-1003">Cell membrane</keyword>
<feature type="transmembrane region" description="Helical" evidence="7">
    <location>
        <begin position="277"/>
        <end position="295"/>
    </location>
</feature>
<keyword evidence="10" id="KW-1185">Reference proteome</keyword>
<dbReference type="InterPro" id="IPR036259">
    <property type="entry name" value="MFS_trans_sf"/>
</dbReference>
<dbReference type="Proteomes" id="UP000242662">
    <property type="component" value="Unassembled WGS sequence"/>
</dbReference>
<dbReference type="Gene3D" id="1.20.1250.20">
    <property type="entry name" value="MFS general substrate transporter like domains"/>
    <property type="match status" value="1"/>
</dbReference>
<keyword evidence="5 7" id="KW-1133">Transmembrane helix</keyword>
<dbReference type="AlphaFoldDB" id="A0A1G6MGY1"/>
<feature type="transmembrane region" description="Helical" evidence="7">
    <location>
        <begin position="307"/>
        <end position="325"/>
    </location>
</feature>
<proteinExistence type="predicted"/>
<protein>
    <submittedName>
        <fullName evidence="9">Cyanate permease</fullName>
    </submittedName>
</protein>
<dbReference type="GO" id="GO:0005886">
    <property type="term" value="C:plasma membrane"/>
    <property type="evidence" value="ECO:0007669"/>
    <property type="project" value="UniProtKB-SubCell"/>
</dbReference>
<name>A0A1G6MGY1_9BACI</name>
<feature type="transmembrane region" description="Helical" evidence="7">
    <location>
        <begin position="366"/>
        <end position="384"/>
    </location>
</feature>
<dbReference type="Pfam" id="PF07690">
    <property type="entry name" value="MFS_1"/>
    <property type="match status" value="1"/>
</dbReference>
<dbReference type="InterPro" id="IPR011701">
    <property type="entry name" value="MFS"/>
</dbReference>
<evidence type="ECO:0000256" key="1">
    <source>
        <dbReference type="ARBA" id="ARBA00004651"/>
    </source>
</evidence>
<evidence type="ECO:0000256" key="3">
    <source>
        <dbReference type="ARBA" id="ARBA00022475"/>
    </source>
</evidence>
<evidence type="ECO:0000256" key="5">
    <source>
        <dbReference type="ARBA" id="ARBA00022989"/>
    </source>
</evidence>
<comment type="subcellular location">
    <subcellularLocation>
        <location evidence="1">Cell membrane</location>
        <topology evidence="1">Multi-pass membrane protein</topology>
    </subcellularLocation>
</comment>
<feature type="transmembrane region" description="Helical" evidence="7">
    <location>
        <begin position="396"/>
        <end position="414"/>
    </location>
</feature>
<feature type="transmembrane region" description="Helical" evidence="7">
    <location>
        <begin position="118"/>
        <end position="134"/>
    </location>
</feature>
<dbReference type="STRING" id="1464122.SAMN05421737_11014"/>
<dbReference type="PROSITE" id="PS50850">
    <property type="entry name" value="MFS"/>
    <property type="match status" value="1"/>
</dbReference>
<feature type="transmembrane region" description="Helical" evidence="7">
    <location>
        <begin position="58"/>
        <end position="78"/>
    </location>
</feature>
<keyword evidence="2" id="KW-0813">Transport</keyword>
<feature type="transmembrane region" description="Helical" evidence="7">
    <location>
        <begin position="29"/>
        <end position="52"/>
    </location>
</feature>
<evidence type="ECO:0000313" key="10">
    <source>
        <dbReference type="Proteomes" id="UP000242662"/>
    </source>
</evidence>
<dbReference type="InterPro" id="IPR020846">
    <property type="entry name" value="MFS_dom"/>
</dbReference>
<dbReference type="PANTHER" id="PTHR23513:SF11">
    <property type="entry name" value="STAPHYLOFERRIN A TRANSPORTER"/>
    <property type="match status" value="1"/>
</dbReference>
<gene>
    <name evidence="9" type="ORF">SAMN05421737_11014</name>
</gene>
<accession>A0A1G6MGY1</accession>
<dbReference type="CDD" id="cd06173">
    <property type="entry name" value="MFS_MefA_like"/>
    <property type="match status" value="1"/>
</dbReference>
<dbReference type="EMBL" id="FMYM01000010">
    <property type="protein sequence ID" value="SDC54544.1"/>
    <property type="molecule type" value="Genomic_DNA"/>
</dbReference>
<keyword evidence="4 7" id="KW-0812">Transmembrane</keyword>
<keyword evidence="6 7" id="KW-0472">Membrane</keyword>
<dbReference type="SUPFAM" id="SSF103473">
    <property type="entry name" value="MFS general substrate transporter"/>
    <property type="match status" value="1"/>
</dbReference>
<evidence type="ECO:0000259" key="8">
    <source>
        <dbReference type="PROSITE" id="PS50850"/>
    </source>
</evidence>
<sequence>MPATGAAAETKTHQEEAVSPQWKRNTSVLLGNQFLTVVAESVFALTVIWYIYAQTSSAVAASLFTAVSVLSSTFIGPFIGAFSDRHPAKLLLHIGYVLVALGGVVLACAFYFEVNFLIVGLYVFMFLHKSFAILNGSAKNRLLAPAVGLKKVPTINGYMTSVNGTADLLGNALAGFLLAAIGYVGIILAHSSVYLLASGMLCLLVVQTAIKKTDATGMTPKKASLMKEMVAGLNVLQKNRSLFKLVVISSLINVFAIGGALLVVLVTDQFGGSARDYGMFMAAATLAGIGVGLFAGKVVKRVKRPGIFFSVCMMLVSVCMFATAWTTNYWLGVGLMMLMVIGEALFMITLQTLLITTIAPEYRGRVMATAASIAGLLMPIGLLFNGFIADMWHIKYSYLFVSGWIMLWALLALCDRDVRKMVDGV</sequence>
<evidence type="ECO:0000256" key="2">
    <source>
        <dbReference type="ARBA" id="ARBA00022448"/>
    </source>
</evidence>
<feature type="transmembrane region" description="Helical" evidence="7">
    <location>
        <begin position="168"/>
        <end position="187"/>
    </location>
</feature>
<evidence type="ECO:0000313" key="9">
    <source>
        <dbReference type="EMBL" id="SDC54544.1"/>
    </source>
</evidence>
<organism evidence="9 10">
    <name type="scientific">Shouchella lonarensis</name>
    <dbReference type="NCBI Taxonomy" id="1464122"/>
    <lineage>
        <taxon>Bacteria</taxon>
        <taxon>Bacillati</taxon>
        <taxon>Bacillota</taxon>
        <taxon>Bacilli</taxon>
        <taxon>Bacillales</taxon>
        <taxon>Bacillaceae</taxon>
        <taxon>Shouchella</taxon>
    </lineage>
</organism>
<dbReference type="GO" id="GO:0022857">
    <property type="term" value="F:transmembrane transporter activity"/>
    <property type="evidence" value="ECO:0007669"/>
    <property type="project" value="InterPro"/>
</dbReference>
<dbReference type="PANTHER" id="PTHR23513">
    <property type="entry name" value="INTEGRAL MEMBRANE EFFLUX PROTEIN-RELATED"/>
    <property type="match status" value="1"/>
</dbReference>